<name>A0A382RQ01_9ZZZZ</name>
<dbReference type="SUPFAM" id="SSF51621">
    <property type="entry name" value="Phosphoenolpyruvate/pyruvate domain"/>
    <property type="match status" value="1"/>
</dbReference>
<dbReference type="GO" id="GO:0005737">
    <property type="term" value="C:cytoplasm"/>
    <property type="evidence" value="ECO:0007669"/>
    <property type="project" value="TreeGrafter"/>
</dbReference>
<dbReference type="InterPro" id="IPR040442">
    <property type="entry name" value="Pyrv_kinase-like_dom_sf"/>
</dbReference>
<feature type="non-terminal residue" evidence="5">
    <location>
        <position position="193"/>
    </location>
</feature>
<comment type="similarity">
    <text evidence="1">Belongs to the HpcH/HpaI aldolase family.</text>
</comment>
<accession>A0A382RQ01</accession>
<keyword evidence="3" id="KW-0456">Lyase</keyword>
<evidence type="ECO:0000256" key="3">
    <source>
        <dbReference type="ARBA" id="ARBA00023239"/>
    </source>
</evidence>
<dbReference type="GO" id="GO:0030151">
    <property type="term" value="F:molybdenum ion binding"/>
    <property type="evidence" value="ECO:0007669"/>
    <property type="project" value="InterPro"/>
</dbReference>
<sequence length="193" mass="21807">MASTRGLKQRIRDGDVIVCLRVDLDYKRARLEQALGMGAYDLVYVDGQHSPYSDERLVDFCAMVDDLGLPVQFRIPHTRHAHLVGRYLDLGLSALLVPEVVEVETVDEAIAFAYYPQQGRRSWGGPARRGLQQWQGAPDRLQYAEWWNDHVVLAIQLESVVAITRASQLARPGVDYVAFGPNDLRFNLEGHPH</sequence>
<gene>
    <name evidence="5" type="ORF">METZ01_LOCUS352590</name>
</gene>
<dbReference type="GO" id="GO:0016832">
    <property type="term" value="F:aldehyde-lyase activity"/>
    <property type="evidence" value="ECO:0007669"/>
    <property type="project" value="TreeGrafter"/>
</dbReference>
<keyword evidence="2" id="KW-0479">Metal-binding</keyword>
<evidence type="ECO:0000313" key="5">
    <source>
        <dbReference type="EMBL" id="SVC99736.1"/>
    </source>
</evidence>
<dbReference type="PANTHER" id="PTHR30502">
    <property type="entry name" value="2-KETO-3-DEOXY-L-RHAMNONATE ALDOLASE"/>
    <property type="match status" value="1"/>
</dbReference>
<dbReference type="InterPro" id="IPR005000">
    <property type="entry name" value="Aldolase/citrate-lyase_domain"/>
</dbReference>
<evidence type="ECO:0000256" key="1">
    <source>
        <dbReference type="ARBA" id="ARBA00005568"/>
    </source>
</evidence>
<dbReference type="Gene3D" id="3.20.20.60">
    <property type="entry name" value="Phosphoenolpyruvate-binding domains"/>
    <property type="match status" value="1"/>
</dbReference>
<dbReference type="PROSITE" id="PS51340">
    <property type="entry name" value="MOSC"/>
    <property type="match status" value="1"/>
</dbReference>
<dbReference type="Pfam" id="PF03328">
    <property type="entry name" value="HpcH_HpaI"/>
    <property type="match status" value="1"/>
</dbReference>
<dbReference type="PANTHER" id="PTHR30502:SF0">
    <property type="entry name" value="PHOSPHOENOLPYRUVATE CARBOXYLASE FAMILY PROTEIN"/>
    <property type="match status" value="1"/>
</dbReference>
<protein>
    <recommendedName>
        <fullName evidence="4">MOSC domain-containing protein</fullName>
    </recommendedName>
</protein>
<evidence type="ECO:0000259" key="4">
    <source>
        <dbReference type="PROSITE" id="PS51340"/>
    </source>
</evidence>
<dbReference type="InterPro" id="IPR005302">
    <property type="entry name" value="MoCF_Sase_C"/>
</dbReference>
<feature type="domain" description="MOSC" evidence="4">
    <location>
        <begin position="104"/>
        <end position="193"/>
    </location>
</feature>
<dbReference type="InterPro" id="IPR015813">
    <property type="entry name" value="Pyrv/PenolPyrv_kinase-like_dom"/>
</dbReference>
<dbReference type="EMBL" id="UINC01123334">
    <property type="protein sequence ID" value="SVC99736.1"/>
    <property type="molecule type" value="Genomic_DNA"/>
</dbReference>
<proteinExistence type="inferred from homology"/>
<evidence type="ECO:0000256" key="2">
    <source>
        <dbReference type="ARBA" id="ARBA00022723"/>
    </source>
</evidence>
<dbReference type="GO" id="GO:0030170">
    <property type="term" value="F:pyridoxal phosphate binding"/>
    <property type="evidence" value="ECO:0007669"/>
    <property type="project" value="InterPro"/>
</dbReference>
<organism evidence="5">
    <name type="scientific">marine metagenome</name>
    <dbReference type="NCBI Taxonomy" id="408172"/>
    <lineage>
        <taxon>unclassified sequences</taxon>
        <taxon>metagenomes</taxon>
        <taxon>ecological metagenomes</taxon>
    </lineage>
</organism>
<reference evidence="5" key="1">
    <citation type="submission" date="2018-05" db="EMBL/GenBank/DDBJ databases">
        <authorList>
            <person name="Lanie J.A."/>
            <person name="Ng W.-L."/>
            <person name="Kazmierczak K.M."/>
            <person name="Andrzejewski T.M."/>
            <person name="Davidsen T.M."/>
            <person name="Wayne K.J."/>
            <person name="Tettelin H."/>
            <person name="Glass J.I."/>
            <person name="Rusch D."/>
            <person name="Podicherti R."/>
            <person name="Tsui H.-C.T."/>
            <person name="Winkler M.E."/>
        </authorList>
    </citation>
    <scope>NUCLEOTIDE SEQUENCE</scope>
</reference>
<dbReference type="AlphaFoldDB" id="A0A382RQ01"/>
<dbReference type="InterPro" id="IPR050251">
    <property type="entry name" value="HpcH-HpaI_aldolase"/>
</dbReference>